<dbReference type="EMBL" id="QPFP01000013">
    <property type="protein sequence ID" value="TEB32974.1"/>
    <property type="molecule type" value="Genomic_DNA"/>
</dbReference>
<keyword evidence="4" id="KW-1185">Reference proteome</keyword>
<dbReference type="Proteomes" id="UP000298030">
    <property type="component" value="Unassembled WGS sequence"/>
</dbReference>
<evidence type="ECO:0000313" key="3">
    <source>
        <dbReference type="EMBL" id="TEB32974.1"/>
    </source>
</evidence>
<sequence>MKIINYRRDLGVPCPTHPTTRSQVASGPARSTEGQPMAAHESRGGTLMARSRLRETVGSATGASLTGASTSSPGPTRRPYILVWVVGSQGNWAVRYKSVTHIDQVTVMTDSRIGFLAFMPSEVAELLWALLVVGAMGWVVWRASIMMG</sequence>
<reference evidence="3 4" key="1">
    <citation type="journal article" date="2019" name="Nat. Ecol. Evol.">
        <title>Megaphylogeny resolves global patterns of mushroom evolution.</title>
        <authorList>
            <person name="Varga T."/>
            <person name="Krizsan K."/>
            <person name="Foldi C."/>
            <person name="Dima B."/>
            <person name="Sanchez-Garcia M."/>
            <person name="Sanchez-Ramirez S."/>
            <person name="Szollosi G.J."/>
            <person name="Szarkandi J.G."/>
            <person name="Papp V."/>
            <person name="Albert L."/>
            <person name="Andreopoulos W."/>
            <person name="Angelini C."/>
            <person name="Antonin V."/>
            <person name="Barry K.W."/>
            <person name="Bougher N.L."/>
            <person name="Buchanan P."/>
            <person name="Buyck B."/>
            <person name="Bense V."/>
            <person name="Catcheside P."/>
            <person name="Chovatia M."/>
            <person name="Cooper J."/>
            <person name="Damon W."/>
            <person name="Desjardin D."/>
            <person name="Finy P."/>
            <person name="Geml J."/>
            <person name="Haridas S."/>
            <person name="Hughes K."/>
            <person name="Justo A."/>
            <person name="Karasinski D."/>
            <person name="Kautmanova I."/>
            <person name="Kiss B."/>
            <person name="Kocsube S."/>
            <person name="Kotiranta H."/>
            <person name="LaButti K.M."/>
            <person name="Lechner B.E."/>
            <person name="Liimatainen K."/>
            <person name="Lipzen A."/>
            <person name="Lukacs Z."/>
            <person name="Mihaltcheva S."/>
            <person name="Morgado L.N."/>
            <person name="Niskanen T."/>
            <person name="Noordeloos M.E."/>
            <person name="Ohm R.A."/>
            <person name="Ortiz-Santana B."/>
            <person name="Ovrebo C."/>
            <person name="Racz N."/>
            <person name="Riley R."/>
            <person name="Savchenko A."/>
            <person name="Shiryaev A."/>
            <person name="Soop K."/>
            <person name="Spirin V."/>
            <person name="Szebenyi C."/>
            <person name="Tomsovsky M."/>
            <person name="Tulloss R.E."/>
            <person name="Uehling J."/>
            <person name="Grigoriev I.V."/>
            <person name="Vagvolgyi C."/>
            <person name="Papp T."/>
            <person name="Martin F.M."/>
            <person name="Miettinen O."/>
            <person name="Hibbett D.S."/>
            <person name="Nagy L.G."/>
        </authorList>
    </citation>
    <scope>NUCLEOTIDE SEQUENCE [LARGE SCALE GENOMIC DNA]</scope>
    <source>
        <strain evidence="3 4">FP101781</strain>
    </source>
</reference>
<comment type="caution">
    <text evidence="3">The sequence shown here is derived from an EMBL/GenBank/DDBJ whole genome shotgun (WGS) entry which is preliminary data.</text>
</comment>
<accession>A0A4Y7TG84</accession>
<evidence type="ECO:0000313" key="4">
    <source>
        <dbReference type="Proteomes" id="UP000298030"/>
    </source>
</evidence>
<proteinExistence type="predicted"/>
<evidence type="ECO:0000256" key="2">
    <source>
        <dbReference type="SAM" id="Phobius"/>
    </source>
</evidence>
<name>A0A4Y7TG84_COPMI</name>
<keyword evidence="2" id="KW-1133">Transmembrane helix</keyword>
<keyword evidence="2" id="KW-0472">Membrane</keyword>
<organism evidence="3 4">
    <name type="scientific">Coprinellus micaceus</name>
    <name type="common">Glistening ink-cap mushroom</name>
    <name type="synonym">Coprinus micaceus</name>
    <dbReference type="NCBI Taxonomy" id="71717"/>
    <lineage>
        <taxon>Eukaryota</taxon>
        <taxon>Fungi</taxon>
        <taxon>Dikarya</taxon>
        <taxon>Basidiomycota</taxon>
        <taxon>Agaricomycotina</taxon>
        <taxon>Agaricomycetes</taxon>
        <taxon>Agaricomycetidae</taxon>
        <taxon>Agaricales</taxon>
        <taxon>Agaricineae</taxon>
        <taxon>Psathyrellaceae</taxon>
        <taxon>Coprinellus</taxon>
    </lineage>
</organism>
<dbReference type="AlphaFoldDB" id="A0A4Y7TG84"/>
<gene>
    <name evidence="3" type="ORF">FA13DRAFT_1708407</name>
</gene>
<feature type="transmembrane region" description="Helical" evidence="2">
    <location>
        <begin position="126"/>
        <end position="145"/>
    </location>
</feature>
<keyword evidence="2" id="KW-0812">Transmembrane</keyword>
<evidence type="ECO:0000256" key="1">
    <source>
        <dbReference type="SAM" id="MobiDB-lite"/>
    </source>
</evidence>
<feature type="region of interest" description="Disordered" evidence="1">
    <location>
        <begin position="8"/>
        <end position="46"/>
    </location>
</feature>
<protein>
    <submittedName>
        <fullName evidence="3">Uncharacterized protein</fullName>
    </submittedName>
</protein>